<dbReference type="RefSeq" id="WP_215342117.1">
    <property type="nucleotide sequence ID" value="NZ_JAGSGD010000001.1"/>
</dbReference>
<dbReference type="Pfam" id="PF07704">
    <property type="entry name" value="PSK_trans_fac"/>
    <property type="match status" value="1"/>
</dbReference>
<gene>
    <name evidence="1" type="ORF">JKL49_17370</name>
    <name evidence="2" type="ORF">JKL49_24305</name>
</gene>
<evidence type="ECO:0000313" key="2">
    <source>
        <dbReference type="EMBL" id="QQZ49831.1"/>
    </source>
</evidence>
<dbReference type="AlphaFoldDB" id="A0A941HXP5"/>
<organism evidence="1 3">
    <name type="scientific">Phenylobacterium glaciei</name>
    <dbReference type="NCBI Taxonomy" id="2803784"/>
    <lineage>
        <taxon>Bacteria</taxon>
        <taxon>Pseudomonadati</taxon>
        <taxon>Pseudomonadota</taxon>
        <taxon>Alphaproteobacteria</taxon>
        <taxon>Caulobacterales</taxon>
        <taxon>Caulobacteraceae</taxon>
        <taxon>Phenylobacterium</taxon>
    </lineage>
</organism>
<dbReference type="InterPro" id="IPR011660">
    <property type="entry name" value="VapB-like"/>
</dbReference>
<evidence type="ECO:0000313" key="1">
    <source>
        <dbReference type="EMBL" id="MBR7621168.1"/>
    </source>
</evidence>
<dbReference type="EMBL" id="JAGSGD010000001">
    <property type="protein sequence ID" value="MBR7621168.1"/>
    <property type="molecule type" value="Genomic_DNA"/>
</dbReference>
<proteinExistence type="predicted"/>
<name>A0A941HXP5_9CAUL</name>
<dbReference type="EMBL" id="CP068570">
    <property type="protein sequence ID" value="QQZ49831.1"/>
    <property type="molecule type" value="Genomic_DNA"/>
</dbReference>
<reference evidence="2" key="1">
    <citation type="submission" date="2021-01" db="EMBL/GenBank/DDBJ databases">
        <title>Genome sequence of Phenylobacterium sp. 20VBR1 isolated from a valley glaceir, Ny-Alesund, Svalbard.</title>
        <authorList>
            <person name="Thomas F.A."/>
            <person name="Krishnan K.P."/>
            <person name="Sinha R.K."/>
        </authorList>
    </citation>
    <scope>NUCLEOTIDE SEQUENCE</scope>
    <source>
        <strain evidence="2">20VBR1</strain>
    </source>
</reference>
<accession>A0A941HXP5</accession>
<evidence type="ECO:0000313" key="3">
    <source>
        <dbReference type="Proteomes" id="UP000622580"/>
    </source>
</evidence>
<protein>
    <submittedName>
        <fullName evidence="1">Type II toxin-antitoxin system VapB family antitoxin</fullName>
    </submittedName>
</protein>
<keyword evidence="3" id="KW-1185">Reference proteome</keyword>
<sequence length="92" mass="10279">MAILIKNVDVEKRARELAALTGESLTGAIDEALKLRLALENAKVKPRPTMAEIMAATERFRKAVGLDKRKVNATKQTFDDLWAESEDLDNRP</sequence>
<dbReference type="Proteomes" id="UP000622580">
    <property type="component" value="Unassembled WGS sequence"/>
</dbReference>
<reference evidence="1" key="2">
    <citation type="submission" date="2021-04" db="EMBL/GenBank/DDBJ databases">
        <title>Draft genome assembly of strain Phenylobacterium sp. 20VBR1 using MiniION and Illumina platforms.</title>
        <authorList>
            <person name="Thomas F.A."/>
            <person name="Krishnan K.P."/>
            <person name="Sinha R.K."/>
        </authorList>
    </citation>
    <scope>NUCLEOTIDE SEQUENCE</scope>
    <source>
        <strain evidence="1">20VBR1</strain>
    </source>
</reference>